<dbReference type="InterPro" id="IPR018897">
    <property type="entry name" value="Plasmid_conjug_transfer_PilI"/>
</dbReference>
<gene>
    <name evidence="2" type="ORF">G9F26_003966</name>
</gene>
<proteinExistence type="predicted"/>
<feature type="domain" description="Plasmid conjugative transfer protein PilI" evidence="1">
    <location>
        <begin position="8"/>
        <end position="41"/>
    </location>
</feature>
<dbReference type="AlphaFoldDB" id="A0A750I1Q2"/>
<dbReference type="EMBL" id="DAAVPZ010000028">
    <property type="protein sequence ID" value="HAF6279771.1"/>
    <property type="molecule type" value="Genomic_DNA"/>
</dbReference>
<name>A0A750I1Q2_SALER</name>
<reference evidence="2" key="1">
    <citation type="journal article" date="2018" name="Genome Biol.">
        <title>SKESA: strategic k-mer extension for scrupulous assemblies.</title>
        <authorList>
            <person name="Souvorov A."/>
            <person name="Agarwala R."/>
            <person name="Lipman D.J."/>
        </authorList>
    </citation>
    <scope>NUCLEOTIDE SEQUENCE</scope>
    <source>
        <strain evidence="2">MA.CK_93/00002981</strain>
    </source>
</reference>
<evidence type="ECO:0000313" key="2">
    <source>
        <dbReference type="EMBL" id="HAF6279771.1"/>
    </source>
</evidence>
<reference evidence="2" key="2">
    <citation type="submission" date="2020-02" db="EMBL/GenBank/DDBJ databases">
        <authorList>
            <consortium name="NCBI Pathogen Detection Project"/>
        </authorList>
    </citation>
    <scope>NUCLEOTIDE SEQUENCE</scope>
    <source>
        <strain evidence="2">MA.CK_93/00002981</strain>
    </source>
</reference>
<comment type="caution">
    <text evidence="2">The sequence shown here is derived from an EMBL/GenBank/DDBJ whole genome shotgun (WGS) entry which is preliminary data.</text>
</comment>
<organism evidence="2">
    <name type="scientific">Salmonella enterica</name>
    <name type="common">Salmonella choleraesuis</name>
    <dbReference type="NCBI Taxonomy" id="28901"/>
    <lineage>
        <taxon>Bacteria</taxon>
        <taxon>Pseudomonadati</taxon>
        <taxon>Pseudomonadota</taxon>
        <taxon>Gammaproteobacteria</taxon>
        <taxon>Enterobacterales</taxon>
        <taxon>Enterobacteriaceae</taxon>
        <taxon>Salmonella</taxon>
    </lineage>
</organism>
<dbReference type="Pfam" id="PF10623">
    <property type="entry name" value="PilI"/>
    <property type="match status" value="1"/>
</dbReference>
<sequence>MDISASVPLKVLVIDNTCGKHIHDLLPEDDPLAAAREFCTPLYVQSVFYFFL</sequence>
<evidence type="ECO:0000259" key="1">
    <source>
        <dbReference type="Pfam" id="PF10623"/>
    </source>
</evidence>
<protein>
    <recommendedName>
        <fullName evidence="1">Plasmid conjugative transfer protein PilI domain-containing protein</fullName>
    </recommendedName>
</protein>
<accession>A0A750I1Q2</accession>